<feature type="region of interest" description="Disordered" evidence="3">
    <location>
        <begin position="143"/>
        <end position="162"/>
    </location>
</feature>
<feature type="region of interest" description="Disordered" evidence="3">
    <location>
        <begin position="822"/>
        <end position="867"/>
    </location>
</feature>
<evidence type="ECO:0000313" key="4">
    <source>
        <dbReference type="EMBL" id="KAK5055251.1"/>
    </source>
</evidence>
<feature type="compositionally biased region" description="Basic and acidic residues" evidence="3">
    <location>
        <begin position="558"/>
        <end position="575"/>
    </location>
</feature>
<feature type="region of interest" description="Disordered" evidence="3">
    <location>
        <begin position="725"/>
        <end position="760"/>
    </location>
</feature>
<dbReference type="AlphaFoldDB" id="A0AAV9NDU8"/>
<organism evidence="4 5">
    <name type="scientific">Exophiala bonariae</name>
    <dbReference type="NCBI Taxonomy" id="1690606"/>
    <lineage>
        <taxon>Eukaryota</taxon>
        <taxon>Fungi</taxon>
        <taxon>Dikarya</taxon>
        <taxon>Ascomycota</taxon>
        <taxon>Pezizomycotina</taxon>
        <taxon>Eurotiomycetes</taxon>
        <taxon>Chaetothyriomycetidae</taxon>
        <taxon>Chaetothyriales</taxon>
        <taxon>Herpotrichiellaceae</taxon>
        <taxon>Exophiala</taxon>
    </lineage>
</organism>
<dbReference type="PANTHER" id="PTHR31001">
    <property type="entry name" value="UNCHARACTERIZED TRANSCRIPTIONAL REGULATORY PROTEIN"/>
    <property type="match status" value="1"/>
</dbReference>
<keyword evidence="5" id="KW-1185">Reference proteome</keyword>
<comment type="subcellular location">
    <subcellularLocation>
        <location evidence="1">Nucleus</location>
    </subcellularLocation>
</comment>
<accession>A0AAV9NDU8</accession>
<dbReference type="RefSeq" id="XP_064707682.1">
    <property type="nucleotide sequence ID" value="XM_064856506.1"/>
</dbReference>
<keyword evidence="2" id="KW-0539">Nucleus</keyword>
<feature type="region of interest" description="Disordered" evidence="3">
    <location>
        <begin position="373"/>
        <end position="396"/>
    </location>
</feature>
<dbReference type="InterPro" id="IPR050613">
    <property type="entry name" value="Sec_Metabolite_Reg"/>
</dbReference>
<feature type="region of interest" description="Disordered" evidence="3">
    <location>
        <begin position="502"/>
        <end position="585"/>
    </location>
</feature>
<proteinExistence type="predicted"/>
<dbReference type="GO" id="GO:0005634">
    <property type="term" value="C:nucleus"/>
    <property type="evidence" value="ECO:0007669"/>
    <property type="project" value="UniProtKB-SubCell"/>
</dbReference>
<feature type="compositionally biased region" description="Basic and acidic residues" evidence="3">
    <location>
        <begin position="505"/>
        <end position="518"/>
    </location>
</feature>
<evidence type="ECO:0000313" key="5">
    <source>
        <dbReference type="Proteomes" id="UP001358417"/>
    </source>
</evidence>
<feature type="compositionally biased region" description="Polar residues" evidence="3">
    <location>
        <begin position="838"/>
        <end position="849"/>
    </location>
</feature>
<protein>
    <recommendedName>
        <fullName evidence="6">Transcription factor domain-containing protein</fullName>
    </recommendedName>
</protein>
<evidence type="ECO:0000256" key="3">
    <source>
        <dbReference type="SAM" id="MobiDB-lite"/>
    </source>
</evidence>
<evidence type="ECO:0000256" key="2">
    <source>
        <dbReference type="ARBA" id="ARBA00023242"/>
    </source>
</evidence>
<name>A0AAV9NDU8_9EURO</name>
<gene>
    <name evidence="4" type="ORF">LTR84_013001</name>
</gene>
<evidence type="ECO:0008006" key="6">
    <source>
        <dbReference type="Google" id="ProtNLM"/>
    </source>
</evidence>
<feature type="region of interest" description="Disordered" evidence="3">
    <location>
        <begin position="992"/>
        <end position="1013"/>
    </location>
</feature>
<dbReference type="Proteomes" id="UP001358417">
    <property type="component" value="Unassembled WGS sequence"/>
</dbReference>
<sequence>MSRKQISGMYLPYPDQVPRVIRLIQTQCTGGIPCATCLKKRQKPRCVYRNVSPKDADADELLEDTFAEQDESDLPASATQPITRIKNDPDFVDDGNLVIPLGDFFGSLSLSRVVDEYRQSTSSESSGQDVIDSMLTAKALLATPTSGQGKPPTNITPTVATETSTPLMSTEVDPYLPKHIRYLYTKYLSICQMLDTGLVPQAWTTFPSLVREVDLYGLDEDHTAGERAPSHEITEASRRLWWRLLDLDLRLSLLVGRWPHLPSNAFDFPRPSFRGSRPDENRLRQSQFEFMQLKMDFLTCANTGKAQTSPISEDRQSREDMLSVRFERLQEGAPSPSQDGPKDLAYSIAVAEHQLDIHLFSILLHHYHTRVTSSEAVQPPGRDKPSTRPPKSNKARILRKHASDIRQKEIFQSARRVMELFDYIHTSDTSKSTLSWTHCFGAYSAALILGVARLRQDVDLPTDSSRIQQISKVFHELTTTMPALSIAQLASGPLETLATALGNLEQDRENPLKRESGQLRRSPKFSVQTQTTTNANKNKRARDADLLDTNPPRQPKAQRLETSFDERFPDEDTRFSTDTPVFDGRGHNVPDWTGASGHDQQYDQHGSSYRDVPMGSFEQSAQSFEQTSFPPSASTSFTGNEPMEYGNLDYSSVSNTGHHFNPNELWIRPPMRFHPPLYHPHWQAMWPMGTDGLQHSFYHDPSTMALNVSHPMDQQIHTQQSMMLNDMSHSGPGASLEESATGPGSAQPSLGPERAQPQHGARFYDAADDAQFTTVQHPSSSPIIGAGLMPHEGGFAHPADSSRRRSVADIRQPQRGAWNIETPSNYTEAKPRVKGKLSNEQSQTPTQDGILSPLSEGGPQSRRNSATPRMIAQQGMPNNLTHQLDFSLDGIRPPMTLPIDMMYSEEYPGSRRASLAARGIDPSINEVNANVNVSQQLATITETPSTTWQQGHTQPPPVSQQARFDTTGTMNYDPGMTNNHLAYNTQFHQHPQQQTLHHHPHLHHPVHHHSQHDFLGQARQVATTGPSYNDQRYWGR</sequence>
<comment type="caution">
    <text evidence="4">The sequence shown here is derived from an EMBL/GenBank/DDBJ whole genome shotgun (WGS) entry which is preliminary data.</text>
</comment>
<evidence type="ECO:0000256" key="1">
    <source>
        <dbReference type="ARBA" id="ARBA00004123"/>
    </source>
</evidence>
<reference evidence="4 5" key="1">
    <citation type="submission" date="2023-08" db="EMBL/GenBank/DDBJ databases">
        <title>Black Yeasts Isolated from many extreme environments.</title>
        <authorList>
            <person name="Coleine C."/>
            <person name="Stajich J.E."/>
            <person name="Selbmann L."/>
        </authorList>
    </citation>
    <scope>NUCLEOTIDE SEQUENCE [LARGE SCALE GENOMIC DNA]</scope>
    <source>
        <strain evidence="4 5">CCFEE 5792</strain>
    </source>
</reference>
<dbReference type="EMBL" id="JAVRRD010000009">
    <property type="protein sequence ID" value="KAK5055251.1"/>
    <property type="molecule type" value="Genomic_DNA"/>
</dbReference>
<feature type="compositionally biased region" description="Basic residues" evidence="3">
    <location>
        <begin position="996"/>
        <end position="1010"/>
    </location>
</feature>
<dbReference type="GeneID" id="89981137"/>